<evidence type="ECO:0000313" key="1">
    <source>
        <dbReference type="Proteomes" id="UP000095281"/>
    </source>
</evidence>
<accession>A0A1I8BBG5</accession>
<proteinExistence type="predicted"/>
<evidence type="ECO:0000313" key="2">
    <source>
        <dbReference type="WBParaSite" id="MhA1_Contig1846.frz3.gene2"/>
    </source>
</evidence>
<organism evidence="1 2">
    <name type="scientific">Meloidogyne hapla</name>
    <name type="common">Root-knot nematode worm</name>
    <dbReference type="NCBI Taxonomy" id="6305"/>
    <lineage>
        <taxon>Eukaryota</taxon>
        <taxon>Metazoa</taxon>
        <taxon>Ecdysozoa</taxon>
        <taxon>Nematoda</taxon>
        <taxon>Chromadorea</taxon>
        <taxon>Rhabditida</taxon>
        <taxon>Tylenchina</taxon>
        <taxon>Tylenchomorpha</taxon>
        <taxon>Tylenchoidea</taxon>
        <taxon>Meloidogynidae</taxon>
        <taxon>Meloidogyninae</taxon>
        <taxon>Meloidogyne</taxon>
    </lineage>
</organism>
<dbReference type="AlphaFoldDB" id="A0A1I8BBG5"/>
<dbReference type="WBParaSite" id="MhA1_Contig1846.frz3.gene2">
    <property type="protein sequence ID" value="MhA1_Contig1846.frz3.gene2"/>
    <property type="gene ID" value="MhA1_Contig1846.frz3.gene2"/>
</dbReference>
<keyword evidence="1" id="KW-1185">Reference proteome</keyword>
<sequence>MQILDPSSKDDPFMKSLLTNQKIGIGFYLDEVINYYKNARNRINVQDLKIKSVDEINLQTFGKIEFFKKMGQIVRDMLNDNKIDKKIGIVIPKWIEIIENILGEPSDDESENDDESKNNYEIEDLAYYYLEWLIGYSQSVRKIISEIRKDKDFMKLKKGISNLIGHDRLLNLEIAQPNVLKLR</sequence>
<name>A0A1I8BBG5_MELHA</name>
<protein>
    <submittedName>
        <fullName evidence="2">Uncharacterized protein</fullName>
    </submittedName>
</protein>
<reference evidence="2" key="1">
    <citation type="submission" date="2016-11" db="UniProtKB">
        <authorList>
            <consortium name="WormBaseParasite"/>
        </authorList>
    </citation>
    <scope>IDENTIFICATION</scope>
</reference>
<dbReference type="Proteomes" id="UP000095281">
    <property type="component" value="Unplaced"/>
</dbReference>